<comment type="caution">
    <text evidence="2">The sequence shown here is derived from an EMBL/GenBank/DDBJ whole genome shotgun (WGS) entry which is preliminary data.</text>
</comment>
<gene>
    <name evidence="2" type="ORF">GN244_ATG14034</name>
    <name evidence="3" type="ORF">GN958_ATG09206</name>
</gene>
<proteinExistence type="predicted"/>
<keyword evidence="4" id="KW-1185">Reference proteome</keyword>
<feature type="region of interest" description="Disordered" evidence="1">
    <location>
        <begin position="1"/>
        <end position="22"/>
    </location>
</feature>
<evidence type="ECO:0000313" key="2">
    <source>
        <dbReference type="EMBL" id="KAF4034024.1"/>
    </source>
</evidence>
<protein>
    <submittedName>
        <fullName evidence="2">Uncharacterized protein</fullName>
    </submittedName>
</protein>
<organism evidence="2 4">
    <name type="scientific">Phytophthora infestans</name>
    <name type="common">Potato late blight agent</name>
    <name type="synonym">Botrytis infestans</name>
    <dbReference type="NCBI Taxonomy" id="4787"/>
    <lineage>
        <taxon>Eukaryota</taxon>
        <taxon>Sar</taxon>
        <taxon>Stramenopiles</taxon>
        <taxon>Oomycota</taxon>
        <taxon>Peronosporomycetes</taxon>
        <taxon>Peronosporales</taxon>
        <taxon>Peronosporaceae</taxon>
        <taxon>Phytophthora</taxon>
    </lineage>
</organism>
<sequence>MDSDSETKQLAHGVAATGSDIPHAPFARENLRRIQAAQIVQPIQYTVQHSTETEQKLENSTLSVSQSGIKLFVIHLHCISNN</sequence>
<dbReference type="EMBL" id="JAACNO010001301">
    <property type="protein sequence ID" value="KAF4141602.1"/>
    <property type="molecule type" value="Genomic_DNA"/>
</dbReference>
<accession>A0A833VYH3</accession>
<dbReference type="AlphaFoldDB" id="A0A833VYH3"/>
<dbReference type="Proteomes" id="UP000602510">
    <property type="component" value="Unassembled WGS sequence"/>
</dbReference>
<evidence type="ECO:0000313" key="4">
    <source>
        <dbReference type="Proteomes" id="UP000602510"/>
    </source>
</evidence>
<name>A0A833VYH3_PHYIN</name>
<dbReference type="Proteomes" id="UP000704712">
    <property type="component" value="Unassembled WGS sequence"/>
</dbReference>
<reference evidence="2" key="1">
    <citation type="submission" date="2020-04" db="EMBL/GenBank/DDBJ databases">
        <title>Hybrid Assembly of Korean Phytophthora infestans isolates.</title>
        <authorList>
            <person name="Prokchorchik M."/>
            <person name="Lee Y."/>
            <person name="Seo J."/>
            <person name="Cho J.-H."/>
            <person name="Park Y.-E."/>
            <person name="Jang D.-C."/>
            <person name="Im J.-S."/>
            <person name="Choi J.-G."/>
            <person name="Park H.-J."/>
            <person name="Lee G.-B."/>
            <person name="Lee Y.-G."/>
            <person name="Hong S.-Y."/>
            <person name="Cho K."/>
            <person name="Sohn K.H."/>
        </authorList>
    </citation>
    <scope>NUCLEOTIDE SEQUENCE</scope>
    <source>
        <strain evidence="2">KR_1_A1</strain>
        <strain evidence="3">KR_2_A2</strain>
    </source>
</reference>
<evidence type="ECO:0000256" key="1">
    <source>
        <dbReference type="SAM" id="MobiDB-lite"/>
    </source>
</evidence>
<dbReference type="EMBL" id="WSZM01000390">
    <property type="protein sequence ID" value="KAF4034024.1"/>
    <property type="molecule type" value="Genomic_DNA"/>
</dbReference>
<evidence type="ECO:0000313" key="3">
    <source>
        <dbReference type="EMBL" id="KAF4141602.1"/>
    </source>
</evidence>